<keyword evidence="7 9" id="KW-0573">Peptidoglycan synthesis</keyword>
<evidence type="ECO:0000256" key="4">
    <source>
        <dbReference type="ARBA" id="ARBA00022679"/>
    </source>
</evidence>
<proteinExistence type="inferred from homology"/>
<dbReference type="Gene3D" id="2.40.440.10">
    <property type="entry name" value="L,D-transpeptidase catalytic domain-like"/>
    <property type="match status" value="1"/>
</dbReference>
<accession>A0A369AMS6</accession>
<dbReference type="InterPro" id="IPR038063">
    <property type="entry name" value="Transpep_catalytic_dom"/>
</dbReference>
<comment type="similarity">
    <text evidence="2">Belongs to the YkuD family.</text>
</comment>
<dbReference type="AlphaFoldDB" id="A0A369AMS6"/>
<keyword evidence="12" id="KW-1185">Reference proteome</keyword>
<evidence type="ECO:0000259" key="10">
    <source>
        <dbReference type="PROSITE" id="PS52029"/>
    </source>
</evidence>
<evidence type="ECO:0000256" key="3">
    <source>
        <dbReference type="ARBA" id="ARBA00022676"/>
    </source>
</evidence>
<dbReference type="Pfam" id="PF03734">
    <property type="entry name" value="YkuD"/>
    <property type="match status" value="1"/>
</dbReference>
<dbReference type="GO" id="GO:0071555">
    <property type="term" value="P:cell wall organization"/>
    <property type="evidence" value="ECO:0007669"/>
    <property type="project" value="UniProtKB-UniRule"/>
</dbReference>
<dbReference type="PANTHER" id="PTHR30582">
    <property type="entry name" value="L,D-TRANSPEPTIDASE"/>
    <property type="match status" value="1"/>
</dbReference>
<dbReference type="GO" id="GO:0018104">
    <property type="term" value="P:peptidoglycan-protein cross-linking"/>
    <property type="evidence" value="ECO:0007669"/>
    <property type="project" value="TreeGrafter"/>
</dbReference>
<keyword evidence="3" id="KW-0328">Glycosyltransferase</keyword>
<dbReference type="EMBL" id="QPJT01000030">
    <property type="protein sequence ID" value="RCX10365.1"/>
    <property type="molecule type" value="Genomic_DNA"/>
</dbReference>
<dbReference type="InterPro" id="IPR005490">
    <property type="entry name" value="LD_TPept_cat_dom"/>
</dbReference>
<comment type="caution">
    <text evidence="11">The sequence shown here is derived from an EMBL/GenBank/DDBJ whole genome shotgun (WGS) entry which is preliminary data.</text>
</comment>
<name>A0A369AMS6_9FIRM</name>
<feature type="active site" description="Nucleophile" evidence="9">
    <location>
        <position position="86"/>
    </location>
</feature>
<organism evidence="11 12">
    <name type="scientific">Anaerobacterium chartisolvens</name>
    <dbReference type="NCBI Taxonomy" id="1297424"/>
    <lineage>
        <taxon>Bacteria</taxon>
        <taxon>Bacillati</taxon>
        <taxon>Bacillota</taxon>
        <taxon>Clostridia</taxon>
        <taxon>Eubacteriales</taxon>
        <taxon>Oscillospiraceae</taxon>
        <taxon>Anaerobacterium</taxon>
    </lineage>
</organism>
<dbReference type="SUPFAM" id="SSF141523">
    <property type="entry name" value="L,D-transpeptidase catalytic domain-like"/>
    <property type="match status" value="1"/>
</dbReference>
<keyword evidence="6 9" id="KW-0133">Cell shape</keyword>
<evidence type="ECO:0000256" key="7">
    <source>
        <dbReference type="ARBA" id="ARBA00022984"/>
    </source>
</evidence>
<dbReference type="CDD" id="cd16913">
    <property type="entry name" value="YkuD_like"/>
    <property type="match status" value="1"/>
</dbReference>
<evidence type="ECO:0000256" key="2">
    <source>
        <dbReference type="ARBA" id="ARBA00005992"/>
    </source>
</evidence>
<dbReference type="GO" id="GO:0071972">
    <property type="term" value="F:peptidoglycan L,D-transpeptidase activity"/>
    <property type="evidence" value="ECO:0007669"/>
    <property type="project" value="TreeGrafter"/>
</dbReference>
<dbReference type="GO" id="GO:0008360">
    <property type="term" value="P:regulation of cell shape"/>
    <property type="evidence" value="ECO:0007669"/>
    <property type="project" value="UniProtKB-UniRule"/>
</dbReference>
<evidence type="ECO:0000313" key="11">
    <source>
        <dbReference type="EMBL" id="RCX10365.1"/>
    </source>
</evidence>
<evidence type="ECO:0000313" key="12">
    <source>
        <dbReference type="Proteomes" id="UP000253034"/>
    </source>
</evidence>
<evidence type="ECO:0000256" key="8">
    <source>
        <dbReference type="ARBA" id="ARBA00023316"/>
    </source>
</evidence>
<dbReference type="UniPathway" id="UPA00219"/>
<comment type="pathway">
    <text evidence="1 9">Cell wall biogenesis; peptidoglycan biosynthesis.</text>
</comment>
<evidence type="ECO:0000256" key="1">
    <source>
        <dbReference type="ARBA" id="ARBA00004752"/>
    </source>
</evidence>
<feature type="domain" description="L,D-TPase catalytic" evidence="10">
    <location>
        <begin position="2"/>
        <end position="110"/>
    </location>
</feature>
<dbReference type="PANTHER" id="PTHR30582:SF24">
    <property type="entry name" value="L,D-TRANSPEPTIDASE ERFK_SRFK-RELATED"/>
    <property type="match status" value="1"/>
</dbReference>
<evidence type="ECO:0000256" key="5">
    <source>
        <dbReference type="ARBA" id="ARBA00022801"/>
    </source>
</evidence>
<keyword evidence="8 9" id="KW-0961">Cell wall biogenesis/degradation</keyword>
<protein>
    <submittedName>
        <fullName evidence="11">L,D-transpeptidase-like protein</fullName>
    </submittedName>
</protein>
<feature type="active site" description="Proton donor/acceptor" evidence="9">
    <location>
        <position position="70"/>
    </location>
</feature>
<reference evidence="11 12" key="1">
    <citation type="submission" date="2018-07" db="EMBL/GenBank/DDBJ databases">
        <title>Genomic Encyclopedia of Type Strains, Phase IV (KMG-IV): sequencing the most valuable type-strain genomes for metagenomic binning, comparative biology and taxonomic classification.</title>
        <authorList>
            <person name="Goeker M."/>
        </authorList>
    </citation>
    <scope>NUCLEOTIDE SEQUENCE [LARGE SCALE GENOMIC DNA]</scope>
    <source>
        <strain evidence="11 12">DSM 27016</strain>
    </source>
</reference>
<keyword evidence="4" id="KW-0808">Transferase</keyword>
<evidence type="ECO:0000256" key="9">
    <source>
        <dbReference type="PROSITE-ProRule" id="PRU01373"/>
    </source>
</evidence>
<evidence type="ECO:0000256" key="6">
    <source>
        <dbReference type="ARBA" id="ARBA00022960"/>
    </source>
</evidence>
<keyword evidence="5" id="KW-0378">Hydrolase</keyword>
<dbReference type="InterPro" id="IPR050979">
    <property type="entry name" value="LD-transpeptidase"/>
</dbReference>
<dbReference type="Proteomes" id="UP000253034">
    <property type="component" value="Unassembled WGS sequence"/>
</dbReference>
<dbReference type="GO" id="GO:0005576">
    <property type="term" value="C:extracellular region"/>
    <property type="evidence" value="ECO:0007669"/>
    <property type="project" value="TreeGrafter"/>
</dbReference>
<dbReference type="GO" id="GO:0016757">
    <property type="term" value="F:glycosyltransferase activity"/>
    <property type="evidence" value="ECO:0007669"/>
    <property type="project" value="UniProtKB-KW"/>
</dbReference>
<sequence length="110" mass="12289">MYSIEINTKNRILKLLEDGKVKKQYPVAVGKPSTPTPLGNWSIIMKGLWGEQFGGYFMQLSVPWGIYGIHGTDKPWSIGQEVSGGCVRMYSSDAKEVYETIPVGTEVKIY</sequence>
<dbReference type="PROSITE" id="PS52029">
    <property type="entry name" value="LD_TPASE"/>
    <property type="match status" value="1"/>
</dbReference>
<gene>
    <name evidence="11" type="ORF">DFR58_13031</name>
</gene>